<proteinExistence type="predicted"/>
<sequence length="194" mass="21007">MAGYFEPAAGGAAIALDEVEISILRSLATQLLELIGPGAGESEDPLDALFAEGPERPPEDPALARLFPDAYGEPGRPQDDETRRLAAEFRRFTEGDLRTRKRDDLLAMVRGLDAAAQEAGAGGAVLTLKSEESKQWLGALNDLRLAIASRLDITDEQGAEKLFELPDDDPNKPMVMAYFWLGGLQESLVETLLP</sequence>
<name>A0A1W7D070_9ACTN</name>
<evidence type="ECO:0000313" key="1">
    <source>
        <dbReference type="EMBL" id="ARQ70444.1"/>
    </source>
</evidence>
<dbReference type="EMBL" id="CP021121">
    <property type="protein sequence ID" value="ARQ70444.1"/>
    <property type="molecule type" value="Genomic_DNA"/>
</dbReference>
<reference evidence="1 2" key="1">
    <citation type="submission" date="2017-05" db="EMBL/GenBank/DDBJ databases">
        <title>Complete genome sequence of Streptomyces sp. SCSIO 03032 revealed the diverse biosynthetic pathways for its bioactive secondary metabolites.</title>
        <authorList>
            <person name="Ma L."/>
            <person name="Zhu Y."/>
            <person name="Zhang W."/>
            <person name="Zhang G."/>
            <person name="Tian X."/>
            <person name="Zhang S."/>
            <person name="Zhang C."/>
        </authorList>
    </citation>
    <scope>NUCLEOTIDE SEQUENCE [LARGE SCALE GENOMIC DNA]</scope>
    <source>
        <strain evidence="1 2">SCSIO 03032</strain>
    </source>
</reference>
<gene>
    <name evidence="1" type="ORF">CAG99_17775</name>
</gene>
<keyword evidence="2" id="KW-1185">Reference proteome</keyword>
<dbReference type="Proteomes" id="UP000194218">
    <property type="component" value="Chromosome"/>
</dbReference>
<accession>A0A1W7D070</accession>
<dbReference type="AlphaFoldDB" id="A0A1W7D070"/>
<evidence type="ECO:0000313" key="2">
    <source>
        <dbReference type="Proteomes" id="UP000194218"/>
    </source>
</evidence>
<dbReference type="OrthoDB" id="3268479at2"/>
<dbReference type="Pfam" id="PF09438">
    <property type="entry name" value="DUF2017"/>
    <property type="match status" value="1"/>
</dbReference>
<dbReference type="RefSeq" id="WP_086160296.1">
    <property type="nucleotide sequence ID" value="NZ_CP021121.1"/>
</dbReference>
<organism evidence="1 2">
    <name type="scientific">Streptomyces marincola</name>
    <dbReference type="NCBI Taxonomy" id="2878388"/>
    <lineage>
        <taxon>Bacteria</taxon>
        <taxon>Bacillati</taxon>
        <taxon>Actinomycetota</taxon>
        <taxon>Actinomycetes</taxon>
        <taxon>Kitasatosporales</taxon>
        <taxon>Streptomycetaceae</taxon>
        <taxon>Streptomyces</taxon>
    </lineage>
</organism>
<protein>
    <submittedName>
        <fullName evidence="1">Uncharacterized protein</fullName>
    </submittedName>
</protein>
<dbReference type="InterPro" id="IPR018561">
    <property type="entry name" value="AosR"/>
</dbReference>
<dbReference type="KEGG" id="smao:CAG99_17775"/>